<organism evidence="5 6">
    <name type="scientific">Haloactinomyces albus</name>
    <dbReference type="NCBI Taxonomy" id="1352928"/>
    <lineage>
        <taxon>Bacteria</taxon>
        <taxon>Bacillati</taxon>
        <taxon>Actinomycetota</taxon>
        <taxon>Actinomycetes</taxon>
        <taxon>Actinopolysporales</taxon>
        <taxon>Actinopolysporaceae</taxon>
        <taxon>Haloactinomyces</taxon>
    </lineage>
</organism>
<dbReference type="SUPFAM" id="SSF47413">
    <property type="entry name" value="lambda repressor-like DNA-binding domains"/>
    <property type="match status" value="1"/>
</dbReference>
<proteinExistence type="predicted"/>
<keyword evidence="3" id="KW-0804">Transcription</keyword>
<name>A0AAE4CRI8_9ACTN</name>
<dbReference type="Proteomes" id="UP001180845">
    <property type="component" value="Unassembled WGS sequence"/>
</dbReference>
<dbReference type="InterPro" id="IPR000843">
    <property type="entry name" value="HTH_LacI"/>
</dbReference>
<dbReference type="SUPFAM" id="SSF53822">
    <property type="entry name" value="Periplasmic binding protein-like I"/>
    <property type="match status" value="1"/>
</dbReference>
<evidence type="ECO:0000313" key="5">
    <source>
        <dbReference type="EMBL" id="MDR7303748.1"/>
    </source>
</evidence>
<dbReference type="Pfam" id="PF00356">
    <property type="entry name" value="LacI"/>
    <property type="match status" value="1"/>
</dbReference>
<evidence type="ECO:0000313" key="6">
    <source>
        <dbReference type="Proteomes" id="UP001180845"/>
    </source>
</evidence>
<sequence>MSRATGKVNLLDVARRAGVSLATASRVLNGSARNVGEDLQQRVRSAAEQLNYSPSAPAQAMARGGTNVVGLVVPDISDPYFSTTAASIMRVAEPHELIIALSSTQRRVEREAEYVAALRRQRARGVILVGSRTTNARHEDELRAELETFIASGGRVAAISQQQLPADTVVIENRAGARDLAETLAGLGYRRFAVLAGPSDLVTARDRVAGFRQGLKRSGVSLDTNDVITGEFTRDGGYDAAVELLDRDRDVECVFAVNDVMAVGAIAAFRDRDLRLPEDIAVAGFDDIVSLRDIWPPLTTVRIPLERLGEEALGFILDEQPSDRPRARRFRGEVIVRASTPRLS</sequence>
<evidence type="ECO:0000259" key="4">
    <source>
        <dbReference type="PROSITE" id="PS50932"/>
    </source>
</evidence>
<dbReference type="PANTHER" id="PTHR30146:SF153">
    <property type="entry name" value="LACTOSE OPERON REPRESSOR"/>
    <property type="match status" value="1"/>
</dbReference>
<dbReference type="SMART" id="SM00354">
    <property type="entry name" value="HTH_LACI"/>
    <property type="match status" value="1"/>
</dbReference>
<dbReference type="PROSITE" id="PS50932">
    <property type="entry name" value="HTH_LACI_2"/>
    <property type="match status" value="1"/>
</dbReference>
<dbReference type="PROSITE" id="PS00356">
    <property type="entry name" value="HTH_LACI_1"/>
    <property type="match status" value="1"/>
</dbReference>
<dbReference type="Pfam" id="PF13377">
    <property type="entry name" value="Peripla_BP_3"/>
    <property type="match status" value="1"/>
</dbReference>
<keyword evidence="2" id="KW-0238">DNA-binding</keyword>
<dbReference type="InterPro" id="IPR046335">
    <property type="entry name" value="LacI/GalR-like_sensor"/>
</dbReference>
<dbReference type="Gene3D" id="3.40.50.2300">
    <property type="match status" value="2"/>
</dbReference>
<dbReference type="InterPro" id="IPR010982">
    <property type="entry name" value="Lambda_DNA-bd_dom_sf"/>
</dbReference>
<dbReference type="InterPro" id="IPR028082">
    <property type="entry name" value="Peripla_BP_I"/>
</dbReference>
<dbReference type="CDD" id="cd01392">
    <property type="entry name" value="HTH_LacI"/>
    <property type="match status" value="1"/>
</dbReference>
<accession>A0AAE4CRI8</accession>
<feature type="domain" description="HTH lacI-type" evidence="4">
    <location>
        <begin position="8"/>
        <end position="63"/>
    </location>
</feature>
<dbReference type="Gene3D" id="1.10.260.40">
    <property type="entry name" value="lambda repressor-like DNA-binding domains"/>
    <property type="match status" value="1"/>
</dbReference>
<comment type="caution">
    <text evidence="5">The sequence shown here is derived from an EMBL/GenBank/DDBJ whole genome shotgun (WGS) entry which is preliminary data.</text>
</comment>
<gene>
    <name evidence="5" type="ORF">JOF55_003929</name>
</gene>
<protein>
    <submittedName>
        <fullName evidence="5">LacI family transcriptional regulator</fullName>
    </submittedName>
</protein>
<evidence type="ECO:0000256" key="2">
    <source>
        <dbReference type="ARBA" id="ARBA00023125"/>
    </source>
</evidence>
<dbReference type="EMBL" id="JAVDXW010000001">
    <property type="protein sequence ID" value="MDR7303748.1"/>
    <property type="molecule type" value="Genomic_DNA"/>
</dbReference>
<dbReference type="GO" id="GO:0003700">
    <property type="term" value="F:DNA-binding transcription factor activity"/>
    <property type="evidence" value="ECO:0007669"/>
    <property type="project" value="TreeGrafter"/>
</dbReference>
<dbReference type="CDD" id="cd06267">
    <property type="entry name" value="PBP1_LacI_sugar_binding-like"/>
    <property type="match status" value="1"/>
</dbReference>
<dbReference type="RefSeq" id="WP_310276312.1">
    <property type="nucleotide sequence ID" value="NZ_JAVDXW010000001.1"/>
</dbReference>
<keyword evidence="6" id="KW-1185">Reference proteome</keyword>
<evidence type="ECO:0000256" key="3">
    <source>
        <dbReference type="ARBA" id="ARBA00023163"/>
    </source>
</evidence>
<evidence type="ECO:0000256" key="1">
    <source>
        <dbReference type="ARBA" id="ARBA00023015"/>
    </source>
</evidence>
<dbReference type="GO" id="GO:0000976">
    <property type="term" value="F:transcription cis-regulatory region binding"/>
    <property type="evidence" value="ECO:0007669"/>
    <property type="project" value="TreeGrafter"/>
</dbReference>
<reference evidence="5" key="1">
    <citation type="submission" date="2023-07" db="EMBL/GenBank/DDBJ databases">
        <title>Sequencing the genomes of 1000 actinobacteria strains.</title>
        <authorList>
            <person name="Klenk H.-P."/>
        </authorList>
    </citation>
    <scope>NUCLEOTIDE SEQUENCE</scope>
    <source>
        <strain evidence="5">DSM 45977</strain>
    </source>
</reference>
<dbReference type="AlphaFoldDB" id="A0AAE4CRI8"/>
<dbReference type="PANTHER" id="PTHR30146">
    <property type="entry name" value="LACI-RELATED TRANSCRIPTIONAL REPRESSOR"/>
    <property type="match status" value="1"/>
</dbReference>
<keyword evidence="1" id="KW-0805">Transcription regulation</keyword>